<evidence type="ECO:0000313" key="6">
    <source>
        <dbReference type="Proteomes" id="UP000025047"/>
    </source>
</evidence>
<name>A0A017HGB4_9RHOB</name>
<dbReference type="Gene3D" id="3.40.30.10">
    <property type="entry name" value="Glutaredoxin"/>
    <property type="match status" value="1"/>
</dbReference>
<dbReference type="EMBL" id="APGJ01000003">
    <property type="protein sequence ID" value="EYD73188.1"/>
    <property type="molecule type" value="Genomic_DNA"/>
</dbReference>
<evidence type="ECO:0000256" key="2">
    <source>
        <dbReference type="ARBA" id="ARBA00023008"/>
    </source>
</evidence>
<dbReference type="Proteomes" id="UP000025047">
    <property type="component" value="Unassembled WGS sequence"/>
</dbReference>
<dbReference type="HOGENOM" id="CLU_050131_3_1_5"/>
<evidence type="ECO:0000256" key="3">
    <source>
        <dbReference type="PIRSR" id="PIRSR603782-1"/>
    </source>
</evidence>
<keyword evidence="4" id="KW-1015">Disulfide bond</keyword>
<comment type="similarity">
    <text evidence="1">Belongs to the SCO1/2 family.</text>
</comment>
<dbReference type="CDD" id="cd02968">
    <property type="entry name" value="SCO"/>
    <property type="match status" value="1"/>
</dbReference>
<dbReference type="PANTHER" id="PTHR12151:SF25">
    <property type="entry name" value="LINALOOL DEHYDRATASE_ISOMERASE DOMAIN-CONTAINING PROTEIN"/>
    <property type="match status" value="1"/>
</dbReference>
<feature type="disulfide bond" description="Redox-active" evidence="4">
    <location>
        <begin position="81"/>
        <end position="85"/>
    </location>
</feature>
<evidence type="ECO:0000256" key="4">
    <source>
        <dbReference type="PIRSR" id="PIRSR603782-2"/>
    </source>
</evidence>
<dbReference type="STRING" id="1122180.Lokhon_00714"/>
<dbReference type="eggNOG" id="COG1999">
    <property type="taxonomic scope" value="Bacteria"/>
</dbReference>
<reference evidence="5 6" key="1">
    <citation type="submission" date="2013-03" db="EMBL/GenBank/DDBJ databases">
        <authorList>
            <person name="Fiebig A."/>
            <person name="Goeker M."/>
            <person name="Klenk H.-P.P."/>
        </authorList>
    </citation>
    <scope>NUCLEOTIDE SEQUENCE [LARGE SCALE GENOMIC DNA]</scope>
    <source>
        <strain evidence="5 6">DSM 17492</strain>
    </source>
</reference>
<comment type="caution">
    <text evidence="5">The sequence shown here is derived from an EMBL/GenBank/DDBJ whole genome shotgun (WGS) entry which is preliminary data.</text>
</comment>
<dbReference type="PANTHER" id="PTHR12151">
    <property type="entry name" value="ELECTRON TRANSPORT PROTIN SCO1/SENC FAMILY MEMBER"/>
    <property type="match status" value="1"/>
</dbReference>
<feature type="binding site" evidence="3">
    <location>
        <position position="85"/>
    </location>
    <ligand>
        <name>Cu cation</name>
        <dbReference type="ChEBI" id="CHEBI:23378"/>
    </ligand>
</feature>
<sequence>MQRPIAIAAAATVAALVGGALVATTILAPSDRLAACRTGNVAGGFDKLGGPFTLLDAGGREVTDADVITEPSLVYFGYTSCPDVCPVDNARNAAAVDILAEDHGIEAQPVFITVDPARDTPEVMGDYAANMHPRMVGLSGSDAQIEAAAKAYSTYYARADDDPDYYLMNHQTMTYLALPGQGTVEFFKRDDGPEEVARRTACLVAAAD</sequence>
<gene>
    <name evidence="5" type="ORF">Lokhon_00714</name>
</gene>
<dbReference type="InterPro" id="IPR003782">
    <property type="entry name" value="SCO1/SenC"/>
</dbReference>
<evidence type="ECO:0000256" key="1">
    <source>
        <dbReference type="ARBA" id="ARBA00010996"/>
    </source>
</evidence>
<dbReference type="AlphaFoldDB" id="A0A017HGB4"/>
<dbReference type="InterPro" id="IPR036249">
    <property type="entry name" value="Thioredoxin-like_sf"/>
</dbReference>
<feature type="binding site" evidence="3">
    <location>
        <position position="170"/>
    </location>
    <ligand>
        <name>Cu cation</name>
        <dbReference type="ChEBI" id="CHEBI:23378"/>
    </ligand>
</feature>
<keyword evidence="6" id="KW-1185">Reference proteome</keyword>
<accession>A0A017HGB4</accession>
<feature type="binding site" evidence="3">
    <location>
        <position position="81"/>
    </location>
    <ligand>
        <name>Cu cation</name>
        <dbReference type="ChEBI" id="CHEBI:23378"/>
    </ligand>
</feature>
<proteinExistence type="inferred from homology"/>
<keyword evidence="3" id="KW-0479">Metal-binding</keyword>
<dbReference type="RefSeq" id="WP_017927784.1">
    <property type="nucleotide sequence ID" value="NZ_KB822996.1"/>
</dbReference>
<dbReference type="GO" id="GO:0046872">
    <property type="term" value="F:metal ion binding"/>
    <property type="evidence" value="ECO:0007669"/>
    <property type="project" value="UniProtKB-KW"/>
</dbReference>
<dbReference type="OrthoDB" id="9790194at2"/>
<protein>
    <submittedName>
        <fullName evidence="5">Cytochrome oxidase biogenesis protein Sco1/SenC/PrrC, putative copper metallochaperone</fullName>
    </submittedName>
</protein>
<keyword evidence="2 3" id="KW-0186">Copper</keyword>
<dbReference type="Pfam" id="PF02630">
    <property type="entry name" value="SCO1-SenC"/>
    <property type="match status" value="1"/>
</dbReference>
<evidence type="ECO:0000313" key="5">
    <source>
        <dbReference type="EMBL" id="EYD73188.1"/>
    </source>
</evidence>
<dbReference type="PATRIC" id="fig|1122180.6.peg.713"/>
<dbReference type="FunFam" id="3.40.30.10:FF:000013">
    <property type="entry name" value="Blast:Protein SCO1 homolog, mitochondrial"/>
    <property type="match status" value="1"/>
</dbReference>
<organism evidence="5 6">
    <name type="scientific">Limimaricola hongkongensis DSM 17492</name>
    <dbReference type="NCBI Taxonomy" id="1122180"/>
    <lineage>
        <taxon>Bacteria</taxon>
        <taxon>Pseudomonadati</taxon>
        <taxon>Pseudomonadota</taxon>
        <taxon>Alphaproteobacteria</taxon>
        <taxon>Rhodobacterales</taxon>
        <taxon>Paracoccaceae</taxon>
        <taxon>Limimaricola</taxon>
    </lineage>
</organism>
<dbReference type="SUPFAM" id="SSF52833">
    <property type="entry name" value="Thioredoxin-like"/>
    <property type="match status" value="1"/>
</dbReference>